<protein>
    <recommendedName>
        <fullName evidence="4">Outer membrane protein with beta-barrel domain</fullName>
    </recommendedName>
</protein>
<dbReference type="AlphaFoldDB" id="A0A4R6IFC6"/>
<evidence type="ECO:0000313" key="2">
    <source>
        <dbReference type="EMBL" id="TDO21040.1"/>
    </source>
</evidence>
<keyword evidence="3" id="KW-1185">Reference proteome</keyword>
<reference evidence="2 3" key="1">
    <citation type="submission" date="2019-03" db="EMBL/GenBank/DDBJ databases">
        <title>Genomic Encyclopedia of Archaeal and Bacterial Type Strains, Phase II (KMG-II): from individual species to whole genera.</title>
        <authorList>
            <person name="Goeker M."/>
        </authorList>
    </citation>
    <scope>NUCLEOTIDE SEQUENCE [LARGE SCALE GENOMIC DNA]</scope>
    <source>
        <strain evidence="2 3">DSM 19034</strain>
    </source>
</reference>
<keyword evidence="1" id="KW-0732">Signal</keyword>
<proteinExistence type="predicted"/>
<sequence>MNILKLMLPLALGITALHASAQDTNSAPFPKFMFSPAAEFLRSTHSNFFNGPSIKVNYQGASRFRPGIGIEYSTTDIHHDNGYVLYKVKILPVYANLKYEFNPQSKLSAYTEASAGISFVKYQEAADETPQLTHQVKESGLYLYGGFGLRYRAAKRLWPFIGAGFKGFHNSANDLDVNPHGISFQAGISF</sequence>
<dbReference type="Gene3D" id="2.40.160.20">
    <property type="match status" value="1"/>
</dbReference>
<evidence type="ECO:0000256" key="1">
    <source>
        <dbReference type="SAM" id="SignalP"/>
    </source>
</evidence>
<organism evidence="2 3">
    <name type="scientific">Pedobacter duraquae</name>
    <dbReference type="NCBI Taxonomy" id="425511"/>
    <lineage>
        <taxon>Bacteria</taxon>
        <taxon>Pseudomonadati</taxon>
        <taxon>Bacteroidota</taxon>
        <taxon>Sphingobacteriia</taxon>
        <taxon>Sphingobacteriales</taxon>
        <taxon>Sphingobacteriaceae</taxon>
        <taxon>Pedobacter</taxon>
    </lineage>
</organism>
<dbReference type="EMBL" id="SNWM01000004">
    <property type="protein sequence ID" value="TDO21040.1"/>
    <property type="molecule type" value="Genomic_DNA"/>
</dbReference>
<dbReference type="InterPro" id="IPR011250">
    <property type="entry name" value="OMP/PagP_B-barrel"/>
</dbReference>
<comment type="caution">
    <text evidence="2">The sequence shown here is derived from an EMBL/GenBank/DDBJ whole genome shotgun (WGS) entry which is preliminary data.</text>
</comment>
<dbReference type="OrthoDB" id="759287at2"/>
<accession>A0A4R6IFC6</accession>
<dbReference type="SUPFAM" id="SSF56925">
    <property type="entry name" value="OMPA-like"/>
    <property type="match status" value="1"/>
</dbReference>
<feature type="signal peptide" evidence="1">
    <location>
        <begin position="1"/>
        <end position="21"/>
    </location>
</feature>
<evidence type="ECO:0000313" key="3">
    <source>
        <dbReference type="Proteomes" id="UP000295499"/>
    </source>
</evidence>
<gene>
    <name evidence="2" type="ORF">CLV32_3678</name>
</gene>
<dbReference type="RefSeq" id="WP_133558033.1">
    <property type="nucleotide sequence ID" value="NZ_SNWM01000004.1"/>
</dbReference>
<dbReference type="Proteomes" id="UP000295499">
    <property type="component" value="Unassembled WGS sequence"/>
</dbReference>
<evidence type="ECO:0008006" key="4">
    <source>
        <dbReference type="Google" id="ProtNLM"/>
    </source>
</evidence>
<feature type="chain" id="PRO_5020699389" description="Outer membrane protein with beta-barrel domain" evidence="1">
    <location>
        <begin position="22"/>
        <end position="190"/>
    </location>
</feature>
<name>A0A4R6IFC6_9SPHI</name>